<dbReference type="CDD" id="cd06223">
    <property type="entry name" value="PRTases_typeI"/>
    <property type="match status" value="1"/>
</dbReference>
<comment type="caution">
    <text evidence="1">The sequence shown here is derived from an EMBL/GenBank/DDBJ whole genome shotgun (WGS) entry which is preliminary data.</text>
</comment>
<protein>
    <submittedName>
        <fullName evidence="1">Uncharacterized protein</fullName>
    </submittedName>
</protein>
<name>A0A4R6FPH5_9SPHN</name>
<evidence type="ECO:0000313" key="1">
    <source>
        <dbReference type="EMBL" id="TDN83532.1"/>
    </source>
</evidence>
<dbReference type="SUPFAM" id="SSF56784">
    <property type="entry name" value="HAD-like"/>
    <property type="match status" value="1"/>
</dbReference>
<accession>A0A4R6FPH5</accession>
<reference evidence="1 2" key="1">
    <citation type="submission" date="2019-03" db="EMBL/GenBank/DDBJ databases">
        <title>Genomic Encyclopedia of Type Strains, Phase IV (KMG-IV): sequencing the most valuable type-strain genomes for metagenomic binning, comparative biology and taxonomic classification.</title>
        <authorList>
            <person name="Goeker M."/>
        </authorList>
    </citation>
    <scope>NUCLEOTIDE SEQUENCE [LARGE SCALE GENOMIC DNA]</scope>
    <source>
        <strain evidence="1 2">DSM 25059</strain>
    </source>
</reference>
<keyword evidence="2" id="KW-1185">Reference proteome</keyword>
<dbReference type="AlphaFoldDB" id="A0A4R6FPH5"/>
<dbReference type="Proteomes" id="UP000295493">
    <property type="component" value="Unassembled WGS sequence"/>
</dbReference>
<dbReference type="EMBL" id="SNWD01000004">
    <property type="protein sequence ID" value="TDN83532.1"/>
    <property type="molecule type" value="Genomic_DNA"/>
</dbReference>
<dbReference type="SUPFAM" id="SSF53271">
    <property type="entry name" value="PRTase-like"/>
    <property type="match status" value="1"/>
</dbReference>
<dbReference type="InterPro" id="IPR023214">
    <property type="entry name" value="HAD_sf"/>
</dbReference>
<dbReference type="Gene3D" id="3.40.50.1000">
    <property type="entry name" value="HAD superfamily/HAD-like"/>
    <property type="match status" value="1"/>
</dbReference>
<dbReference type="InterPro" id="IPR029057">
    <property type="entry name" value="PRTase-like"/>
</dbReference>
<sequence length="415" mass="45305">MLKGAIFSLHDVLVKQGTIDGALFEETLRLLRYLKARGVEPVFISNHDWTVTTPDKAQPFRTLLEERLGPVSYYIGGRDGMPYKPRADATGHILAQKSWQKNEVLYVGSTTDDMKTAANGGLLFLNAMWHGVASPYGFQFESPRDVARFVDCLCLGLNAWFWALEQGDLRVYALAPFTTLSPKYAQAHAYSENAKATSKHGAGDANFWGRLLAARIYVSGLADDIDYITAYPGHAPTSNQTVIGEALNILGQSLRKSYLPDLILRHTKAVKSQTARASGGSVGLDNQLNTIRLNPAPVRGVGGKPYKSPPARGGKRVLVVDDICTEGNSFEAARAYLRAAGAKAVCVSWLKTINTDYRAVSPPFGPFGPYVANTLPTTIATATHWYSSAISSHAAPTDLAEVYQRYFSWDWPAGI</sequence>
<evidence type="ECO:0000313" key="2">
    <source>
        <dbReference type="Proteomes" id="UP000295493"/>
    </source>
</evidence>
<dbReference type="RefSeq" id="WP_211338482.1">
    <property type="nucleotide sequence ID" value="NZ_BMLU01000004.1"/>
</dbReference>
<dbReference type="InterPro" id="IPR000836">
    <property type="entry name" value="PRTase_dom"/>
</dbReference>
<dbReference type="InterPro" id="IPR036412">
    <property type="entry name" value="HAD-like_sf"/>
</dbReference>
<gene>
    <name evidence="1" type="ORF">EV664_10415</name>
</gene>
<dbReference type="Gene3D" id="3.40.50.2020">
    <property type="match status" value="1"/>
</dbReference>
<proteinExistence type="predicted"/>
<organism evidence="1 2">
    <name type="scientific">Stakelama pacifica</name>
    <dbReference type="NCBI Taxonomy" id="517720"/>
    <lineage>
        <taxon>Bacteria</taxon>
        <taxon>Pseudomonadati</taxon>
        <taxon>Pseudomonadota</taxon>
        <taxon>Alphaproteobacteria</taxon>
        <taxon>Sphingomonadales</taxon>
        <taxon>Sphingomonadaceae</taxon>
        <taxon>Stakelama</taxon>
    </lineage>
</organism>